<keyword evidence="10" id="KW-1185">Reference proteome</keyword>
<keyword evidence="6 7" id="KW-0472">Membrane</keyword>
<evidence type="ECO:0000256" key="4">
    <source>
        <dbReference type="ARBA" id="ARBA00022692"/>
    </source>
</evidence>
<dbReference type="GO" id="GO:0016413">
    <property type="term" value="F:O-acetyltransferase activity"/>
    <property type="evidence" value="ECO:0007669"/>
    <property type="project" value="TreeGrafter"/>
</dbReference>
<dbReference type="GO" id="GO:0009246">
    <property type="term" value="P:enterobacterial common antigen biosynthetic process"/>
    <property type="evidence" value="ECO:0007669"/>
    <property type="project" value="TreeGrafter"/>
</dbReference>
<feature type="transmembrane region" description="Helical" evidence="7">
    <location>
        <begin position="251"/>
        <end position="274"/>
    </location>
</feature>
<evidence type="ECO:0000259" key="8">
    <source>
        <dbReference type="Pfam" id="PF01757"/>
    </source>
</evidence>
<comment type="subcellular location">
    <subcellularLocation>
        <location evidence="1">Cell membrane</location>
        <topology evidence="1">Multi-pass membrane protein</topology>
    </subcellularLocation>
</comment>
<organism evidence="9 10">
    <name type="scientific">Paracoccus hibiscisoli</name>
    <dbReference type="NCBI Taxonomy" id="2023261"/>
    <lineage>
        <taxon>Bacteria</taxon>
        <taxon>Pseudomonadati</taxon>
        <taxon>Pseudomonadota</taxon>
        <taxon>Alphaproteobacteria</taxon>
        <taxon>Rhodobacterales</taxon>
        <taxon>Paracoccaceae</taxon>
        <taxon>Paracoccus</taxon>
    </lineage>
</organism>
<sequence length="307" mass="33207">MTDQTARASAIDPLRLMLALFVVALHGGFPDAAPALVKQALFNGVYRLAVPVFALISGYFFLAAMRRGQGWRYLRRIGAVYLLWMVIYLPFYGPGIGSWHHALRLVAFGYFQLWFLPGLLVSAVLVMVLRAPRVLAGAAAAMALIGLVLQYLVLSGQAQIQLDHYRNGLFAVFPYFAMGVLMAHGWGAGLGRRVWPLAGLALAAVVTESLIWYRIADGGWGVDMMASLLLATPLMFLAAQRVSGGWDGKQIAGMAAFVYFVHVLIMHVATAFGLTGDLKALVVMALCLGLAGFLATGGRRPVLAFFT</sequence>
<evidence type="ECO:0000256" key="1">
    <source>
        <dbReference type="ARBA" id="ARBA00004651"/>
    </source>
</evidence>
<dbReference type="Pfam" id="PF01757">
    <property type="entry name" value="Acyl_transf_3"/>
    <property type="match status" value="1"/>
</dbReference>
<evidence type="ECO:0000256" key="6">
    <source>
        <dbReference type="ARBA" id="ARBA00023136"/>
    </source>
</evidence>
<keyword evidence="9" id="KW-0012">Acyltransferase</keyword>
<accession>A0A4V5MTB8</accession>
<keyword evidence="4 7" id="KW-0812">Transmembrane</keyword>
<feature type="transmembrane region" description="Helical" evidence="7">
    <location>
        <begin position="45"/>
        <end position="65"/>
    </location>
</feature>
<evidence type="ECO:0000313" key="10">
    <source>
        <dbReference type="Proteomes" id="UP000306223"/>
    </source>
</evidence>
<protein>
    <submittedName>
        <fullName evidence="9">Acyltransferase</fullName>
    </submittedName>
</protein>
<dbReference type="EMBL" id="SUNH01000016">
    <property type="protein sequence ID" value="TJZ83598.1"/>
    <property type="molecule type" value="Genomic_DNA"/>
</dbReference>
<keyword evidence="9" id="KW-0808">Transferase</keyword>
<proteinExistence type="inferred from homology"/>
<dbReference type="RefSeq" id="WP_136857089.1">
    <property type="nucleotide sequence ID" value="NZ_SUNH01000016.1"/>
</dbReference>
<feature type="transmembrane region" description="Helical" evidence="7">
    <location>
        <begin position="280"/>
        <end position="298"/>
    </location>
</feature>
<keyword evidence="3" id="KW-1003">Cell membrane</keyword>
<feature type="transmembrane region" description="Helical" evidence="7">
    <location>
        <begin position="165"/>
        <end position="187"/>
    </location>
</feature>
<dbReference type="InterPro" id="IPR002656">
    <property type="entry name" value="Acyl_transf_3_dom"/>
</dbReference>
<dbReference type="PANTHER" id="PTHR40074">
    <property type="entry name" value="O-ACETYLTRANSFERASE WECH"/>
    <property type="match status" value="1"/>
</dbReference>
<dbReference type="OrthoDB" id="265992at2"/>
<evidence type="ECO:0000256" key="3">
    <source>
        <dbReference type="ARBA" id="ARBA00022475"/>
    </source>
</evidence>
<comment type="similarity">
    <text evidence="2">Belongs to the acyltransferase 3 family.</text>
</comment>
<keyword evidence="5 7" id="KW-1133">Transmembrane helix</keyword>
<feature type="domain" description="Acyltransferase 3" evidence="8">
    <location>
        <begin position="10"/>
        <end position="291"/>
    </location>
</feature>
<feature type="transmembrane region" description="Helical" evidence="7">
    <location>
        <begin position="77"/>
        <end position="93"/>
    </location>
</feature>
<evidence type="ECO:0000256" key="5">
    <source>
        <dbReference type="ARBA" id="ARBA00022989"/>
    </source>
</evidence>
<name>A0A4V5MTB8_9RHOB</name>
<evidence type="ECO:0000256" key="2">
    <source>
        <dbReference type="ARBA" id="ARBA00007400"/>
    </source>
</evidence>
<dbReference type="Proteomes" id="UP000306223">
    <property type="component" value="Unassembled WGS sequence"/>
</dbReference>
<dbReference type="AlphaFoldDB" id="A0A4V5MTB8"/>
<dbReference type="GO" id="GO:0005886">
    <property type="term" value="C:plasma membrane"/>
    <property type="evidence" value="ECO:0007669"/>
    <property type="project" value="UniProtKB-SubCell"/>
</dbReference>
<feature type="transmembrane region" description="Helical" evidence="7">
    <location>
        <begin position="105"/>
        <end position="127"/>
    </location>
</feature>
<gene>
    <name evidence="9" type="ORF">FA740_12400</name>
</gene>
<feature type="transmembrane region" description="Helical" evidence="7">
    <location>
        <begin position="194"/>
        <end position="213"/>
    </location>
</feature>
<comment type="caution">
    <text evidence="9">The sequence shown here is derived from an EMBL/GenBank/DDBJ whole genome shotgun (WGS) entry which is preliminary data.</text>
</comment>
<reference evidence="9 10" key="1">
    <citation type="submission" date="2019-04" db="EMBL/GenBank/DDBJ databases">
        <authorList>
            <person name="Li J."/>
        </authorList>
    </citation>
    <scope>NUCLEOTIDE SEQUENCE [LARGE SCALE GENOMIC DNA]</scope>
    <source>
        <strain evidence="9 10">CCTCC AB2016182</strain>
    </source>
</reference>
<feature type="transmembrane region" description="Helical" evidence="7">
    <location>
        <begin position="219"/>
        <end position="239"/>
    </location>
</feature>
<evidence type="ECO:0000256" key="7">
    <source>
        <dbReference type="SAM" id="Phobius"/>
    </source>
</evidence>
<dbReference type="PANTHER" id="PTHR40074:SF2">
    <property type="entry name" value="O-ACETYLTRANSFERASE WECH"/>
    <property type="match status" value="1"/>
</dbReference>
<feature type="transmembrane region" description="Helical" evidence="7">
    <location>
        <begin position="134"/>
        <end position="153"/>
    </location>
</feature>
<evidence type="ECO:0000313" key="9">
    <source>
        <dbReference type="EMBL" id="TJZ83598.1"/>
    </source>
</evidence>